<keyword evidence="2" id="KW-1185">Reference proteome</keyword>
<proteinExistence type="predicted"/>
<gene>
    <name evidence="1" type="ORF">O6P43_035560</name>
</gene>
<name>A0AAD7KL11_QUISA</name>
<dbReference type="KEGG" id="qsa:O6P43_035560"/>
<dbReference type="Proteomes" id="UP001163823">
    <property type="component" value="Unassembled WGS sequence"/>
</dbReference>
<evidence type="ECO:0000313" key="2">
    <source>
        <dbReference type="Proteomes" id="UP001163823"/>
    </source>
</evidence>
<comment type="caution">
    <text evidence="1">The sequence shown here is derived from an EMBL/GenBank/DDBJ whole genome shotgun (WGS) entry which is preliminary data.</text>
</comment>
<accession>A0AAD7KL11</accession>
<dbReference type="AlphaFoldDB" id="A0AAD7KL11"/>
<protein>
    <submittedName>
        <fullName evidence="1">Uncharacterized protein</fullName>
    </submittedName>
</protein>
<reference evidence="1" key="1">
    <citation type="journal article" date="2023" name="Science">
        <title>Elucidation of the pathway for biosynthesis of saponin adjuvants from the soapbark tree.</title>
        <authorList>
            <person name="Reed J."/>
            <person name="Orme A."/>
            <person name="El-Demerdash A."/>
            <person name="Owen C."/>
            <person name="Martin L.B.B."/>
            <person name="Misra R.C."/>
            <person name="Kikuchi S."/>
            <person name="Rejzek M."/>
            <person name="Martin A.C."/>
            <person name="Harkess A."/>
            <person name="Leebens-Mack J."/>
            <person name="Louveau T."/>
            <person name="Stephenson M.J."/>
            <person name="Osbourn A."/>
        </authorList>
    </citation>
    <scope>NUCLEOTIDE SEQUENCE</scope>
    <source>
        <strain evidence="1">S10</strain>
    </source>
</reference>
<evidence type="ECO:0000313" key="1">
    <source>
        <dbReference type="EMBL" id="KAJ7941391.1"/>
    </source>
</evidence>
<sequence length="145" mass="16314">MDGSWKSVALLGFPHLGSLGKRIKLALANSLMHLSPFNPLSEMRQKEIKSMDRPPRLHHRRNYENHPQDAFGIQGSRTDHRNLFNKWKRISCPLSGWTVRVGEGQSLILKTSLLRPKSRAERGGTVLRSRFSTVAGSSGTTRILS</sequence>
<dbReference type="EMBL" id="JARAOO010000300">
    <property type="protein sequence ID" value="KAJ7941391.1"/>
    <property type="molecule type" value="Genomic_DNA"/>
</dbReference>
<organism evidence="1 2">
    <name type="scientific">Quillaja saponaria</name>
    <name type="common">Soap bark tree</name>
    <dbReference type="NCBI Taxonomy" id="32244"/>
    <lineage>
        <taxon>Eukaryota</taxon>
        <taxon>Viridiplantae</taxon>
        <taxon>Streptophyta</taxon>
        <taxon>Embryophyta</taxon>
        <taxon>Tracheophyta</taxon>
        <taxon>Spermatophyta</taxon>
        <taxon>Magnoliopsida</taxon>
        <taxon>eudicotyledons</taxon>
        <taxon>Gunneridae</taxon>
        <taxon>Pentapetalae</taxon>
        <taxon>rosids</taxon>
        <taxon>fabids</taxon>
        <taxon>Fabales</taxon>
        <taxon>Quillajaceae</taxon>
        <taxon>Quillaja</taxon>
    </lineage>
</organism>